<dbReference type="Proteomes" id="UP000815677">
    <property type="component" value="Unassembled WGS sequence"/>
</dbReference>
<protein>
    <recommendedName>
        <fullName evidence="3">PCI domain-containing protein</fullName>
    </recommendedName>
</protein>
<evidence type="ECO:0000313" key="1">
    <source>
        <dbReference type="EMBL" id="GAT50159.1"/>
    </source>
</evidence>
<dbReference type="EMBL" id="DF846313">
    <property type="protein sequence ID" value="GAT50159.1"/>
    <property type="molecule type" value="Genomic_DNA"/>
</dbReference>
<dbReference type="InterPro" id="IPR045114">
    <property type="entry name" value="Csn12-like"/>
</dbReference>
<dbReference type="SMART" id="SM00753">
    <property type="entry name" value="PAM"/>
    <property type="match status" value="1"/>
</dbReference>
<dbReference type="PANTHER" id="PTHR12732:SF0">
    <property type="entry name" value="PCI DOMAIN-CONTAINING PROTEIN 2"/>
    <property type="match status" value="1"/>
</dbReference>
<sequence length="252" mass="28461">MPQDFATYLTQLNDAICAENGASLAYLLRPTSPQGKELVKSLRSPTAGSLAQYKGSVASPWDDVAIQHVLVCTHIAYGRSAEAFQQQCQLVSSFMRFFVENKGWTLPALFSILRDLWDLADDADGPMGEDSKMEAARMVAKTFSACLMDRRSPIEESRNWRVYYVVGLVLKALNDNNEIPALEDYPRAHQVTYRYYIGMLAFLDEDFTTAEKELTRALYNCTIRSSNNQTRILAYLIPLRILCGHLPSRELL</sequence>
<proteinExistence type="predicted"/>
<evidence type="ECO:0008006" key="3">
    <source>
        <dbReference type="Google" id="ProtNLM"/>
    </source>
</evidence>
<accession>A0ABQ0LGB8</accession>
<keyword evidence="2" id="KW-1185">Reference proteome</keyword>
<name>A0ABQ0LGB8_MYCCL</name>
<gene>
    <name evidence="1" type="ORF">MCHLO_07432</name>
</gene>
<dbReference type="PANTHER" id="PTHR12732">
    <property type="entry name" value="UNCHARACTERIZED PROTEASOME COMPONENT REGION PCI-CONTAINING"/>
    <property type="match status" value="1"/>
</dbReference>
<organism evidence="1 2">
    <name type="scientific">Mycena chlorophos</name>
    <name type="common">Agaric fungus</name>
    <name type="synonym">Agaricus chlorophos</name>
    <dbReference type="NCBI Taxonomy" id="658473"/>
    <lineage>
        <taxon>Eukaryota</taxon>
        <taxon>Fungi</taxon>
        <taxon>Dikarya</taxon>
        <taxon>Basidiomycota</taxon>
        <taxon>Agaricomycotina</taxon>
        <taxon>Agaricomycetes</taxon>
        <taxon>Agaricomycetidae</taxon>
        <taxon>Agaricales</taxon>
        <taxon>Marasmiineae</taxon>
        <taxon>Mycenaceae</taxon>
        <taxon>Mycena</taxon>
    </lineage>
</organism>
<evidence type="ECO:0000313" key="2">
    <source>
        <dbReference type="Proteomes" id="UP000815677"/>
    </source>
</evidence>
<reference evidence="1" key="1">
    <citation type="submission" date="2014-09" db="EMBL/GenBank/DDBJ databases">
        <title>Genome sequence of the luminous mushroom Mycena chlorophos for searching fungal bioluminescence genes.</title>
        <authorList>
            <person name="Tanaka Y."/>
            <person name="Kasuga D."/>
            <person name="Oba Y."/>
            <person name="Hase S."/>
            <person name="Sato K."/>
            <person name="Oba Y."/>
            <person name="Sakakibara Y."/>
        </authorList>
    </citation>
    <scope>NUCLEOTIDE SEQUENCE</scope>
</reference>